<comment type="caution">
    <text evidence="1">The sequence shown here is derived from an EMBL/GenBank/DDBJ whole genome shotgun (WGS) entry which is preliminary data.</text>
</comment>
<gene>
    <name evidence="1" type="ORF">S01H1_43389</name>
</gene>
<evidence type="ECO:0000313" key="1">
    <source>
        <dbReference type="EMBL" id="GAG00110.1"/>
    </source>
</evidence>
<accession>X0U3I6</accession>
<protein>
    <submittedName>
        <fullName evidence="1">Uncharacterized protein</fullName>
    </submittedName>
</protein>
<sequence length="71" mass="7762">RLADAELLAVHRWNEGGGAGPMPCDHEAALTSRRAAMQLLVLDAVGLDLPEPLLEIIVRREDTFVEKGTKK</sequence>
<feature type="non-terminal residue" evidence="1">
    <location>
        <position position="1"/>
    </location>
</feature>
<name>X0U3I6_9ZZZZ</name>
<proteinExistence type="predicted"/>
<organism evidence="1">
    <name type="scientific">marine sediment metagenome</name>
    <dbReference type="NCBI Taxonomy" id="412755"/>
    <lineage>
        <taxon>unclassified sequences</taxon>
        <taxon>metagenomes</taxon>
        <taxon>ecological metagenomes</taxon>
    </lineage>
</organism>
<dbReference type="AlphaFoldDB" id="X0U3I6"/>
<reference evidence="1" key="1">
    <citation type="journal article" date="2014" name="Front. Microbiol.">
        <title>High frequency of phylogenetically diverse reductive dehalogenase-homologous genes in deep subseafloor sedimentary metagenomes.</title>
        <authorList>
            <person name="Kawai M."/>
            <person name="Futagami T."/>
            <person name="Toyoda A."/>
            <person name="Takaki Y."/>
            <person name="Nishi S."/>
            <person name="Hori S."/>
            <person name="Arai W."/>
            <person name="Tsubouchi T."/>
            <person name="Morono Y."/>
            <person name="Uchiyama I."/>
            <person name="Ito T."/>
            <person name="Fujiyama A."/>
            <person name="Inagaki F."/>
            <person name="Takami H."/>
        </authorList>
    </citation>
    <scope>NUCLEOTIDE SEQUENCE</scope>
    <source>
        <strain evidence="1">Expedition CK06-06</strain>
    </source>
</reference>
<dbReference type="EMBL" id="BARS01027639">
    <property type="protein sequence ID" value="GAG00110.1"/>
    <property type="molecule type" value="Genomic_DNA"/>
</dbReference>